<dbReference type="Proteomes" id="UP000218934">
    <property type="component" value="Unassembled WGS sequence"/>
</dbReference>
<dbReference type="KEGG" id="rdi:CMV14_24515"/>
<keyword evidence="2" id="KW-0472">Membrane</keyword>
<dbReference type="OrthoDB" id="9806195at2"/>
<dbReference type="RefSeq" id="WP_022684269.1">
    <property type="nucleotide sequence ID" value="NZ_CP023450.1"/>
</dbReference>
<gene>
    <name evidence="3" type="ORF">COO09_20935</name>
</gene>
<comment type="caution">
    <text evidence="3">The sequence shown here is derived from an EMBL/GenBank/DDBJ whole genome shotgun (WGS) entry which is preliminary data.</text>
</comment>
<keyword evidence="2" id="KW-1133">Transmembrane helix</keyword>
<evidence type="ECO:0000313" key="4">
    <source>
        <dbReference type="Proteomes" id="UP000218934"/>
    </source>
</evidence>
<evidence type="ECO:0000256" key="1">
    <source>
        <dbReference type="SAM" id="MobiDB-lite"/>
    </source>
</evidence>
<organism evidence="3 4">
    <name type="scientific">Rhizorhabdus dicambivorans</name>
    <dbReference type="NCBI Taxonomy" id="1850238"/>
    <lineage>
        <taxon>Bacteria</taxon>
        <taxon>Pseudomonadati</taxon>
        <taxon>Pseudomonadota</taxon>
        <taxon>Alphaproteobacteria</taxon>
        <taxon>Sphingomonadales</taxon>
        <taxon>Sphingomonadaceae</taxon>
        <taxon>Rhizorhabdus</taxon>
    </lineage>
</organism>
<proteinExistence type="predicted"/>
<accession>A0A2A4FSG5</accession>
<evidence type="ECO:0000313" key="3">
    <source>
        <dbReference type="EMBL" id="PCE40341.1"/>
    </source>
</evidence>
<reference evidence="3 4" key="1">
    <citation type="submission" date="2017-09" db="EMBL/GenBank/DDBJ databases">
        <title>The Catabolism of 3,6-Dichlorosalicylic acid is Initiated by the Cytochrome P450 Monooxygenase DsmABC in Rhizorhabdus dicambivorans Ndbn-20.</title>
        <authorList>
            <person name="Na L."/>
        </authorList>
    </citation>
    <scope>NUCLEOTIDE SEQUENCE [LARGE SCALE GENOMIC DNA]</scope>
    <source>
        <strain evidence="3 4">Ndbn-20m</strain>
    </source>
</reference>
<name>A0A2A4FSG5_9SPHN</name>
<sequence length="72" mass="8010">MDWSEHENLNTPWLATFAFGGLLIAFADVVLLFLRWPRDGGKIGGYRCVDRQSGSGAGRSHIHDTHSVPDTR</sequence>
<protein>
    <submittedName>
        <fullName evidence="3">Uncharacterized protein</fullName>
    </submittedName>
</protein>
<keyword evidence="2" id="KW-0812">Transmembrane</keyword>
<keyword evidence="4" id="KW-1185">Reference proteome</keyword>
<dbReference type="EMBL" id="NWUF01000030">
    <property type="protein sequence ID" value="PCE40341.1"/>
    <property type="molecule type" value="Genomic_DNA"/>
</dbReference>
<dbReference type="AlphaFoldDB" id="A0A2A4FSG5"/>
<feature type="transmembrane region" description="Helical" evidence="2">
    <location>
        <begin position="12"/>
        <end position="34"/>
    </location>
</feature>
<feature type="compositionally biased region" description="Basic and acidic residues" evidence="1">
    <location>
        <begin position="61"/>
        <end position="72"/>
    </location>
</feature>
<feature type="region of interest" description="Disordered" evidence="1">
    <location>
        <begin position="51"/>
        <end position="72"/>
    </location>
</feature>
<evidence type="ECO:0000256" key="2">
    <source>
        <dbReference type="SAM" id="Phobius"/>
    </source>
</evidence>